<dbReference type="PANTHER" id="PTHR21661">
    <property type="entry name" value="EPOXIDE HYDROLASE 1-RELATED"/>
    <property type="match status" value="1"/>
</dbReference>
<dbReference type="GO" id="GO:0097176">
    <property type="term" value="P:epoxide metabolic process"/>
    <property type="evidence" value="ECO:0007669"/>
    <property type="project" value="TreeGrafter"/>
</dbReference>
<dbReference type="Pfam" id="PF06441">
    <property type="entry name" value="EHN"/>
    <property type="match status" value="1"/>
</dbReference>
<dbReference type="InterPro" id="IPR000639">
    <property type="entry name" value="Epox_hydrolase-like"/>
</dbReference>
<comment type="similarity">
    <text evidence="1">Belongs to the peptidase S33 family.</text>
</comment>
<dbReference type="PIRSF" id="PIRSF001112">
    <property type="entry name" value="Epoxide_hydrolase"/>
    <property type="match status" value="1"/>
</dbReference>
<feature type="active site" description="Proton acceptor" evidence="4">
    <location>
        <position position="396"/>
    </location>
</feature>
<accession>A0A2T4B096</accession>
<evidence type="ECO:0000313" key="7">
    <source>
        <dbReference type="EMBL" id="PTB62745.1"/>
    </source>
</evidence>
<gene>
    <name evidence="7" type="ORF">BBK36DRAFT_1184862</name>
</gene>
<feature type="chain" id="PRO_5015425518" evidence="5">
    <location>
        <begin position="19"/>
        <end position="427"/>
    </location>
</feature>
<keyword evidence="8" id="KW-1185">Reference proteome</keyword>
<proteinExistence type="inferred from homology"/>
<dbReference type="Proteomes" id="UP000241546">
    <property type="component" value="Unassembled WGS sequence"/>
</dbReference>
<dbReference type="InterPro" id="IPR016292">
    <property type="entry name" value="Epoxide_hydrolase"/>
</dbReference>
<protein>
    <submittedName>
        <fullName evidence="7">Alpha/beta-hydrolase</fullName>
    </submittedName>
</protein>
<dbReference type="PANTHER" id="PTHR21661:SF35">
    <property type="entry name" value="EPOXIDE HYDROLASE"/>
    <property type="match status" value="1"/>
</dbReference>
<dbReference type="Gene3D" id="3.40.50.1820">
    <property type="entry name" value="alpha/beta hydrolase"/>
    <property type="match status" value="1"/>
</dbReference>
<evidence type="ECO:0000256" key="4">
    <source>
        <dbReference type="PIRSR" id="PIRSR001112-1"/>
    </source>
</evidence>
<feature type="signal peptide" evidence="5">
    <location>
        <begin position="1"/>
        <end position="18"/>
    </location>
</feature>
<reference evidence="8" key="1">
    <citation type="submission" date="2016-07" db="EMBL/GenBank/DDBJ databases">
        <title>Multiple horizontal gene transfer events from other fungi enriched the ability of initially mycotrophic Trichoderma (Ascomycota) to feed on dead plant biomass.</title>
        <authorList>
            <consortium name="DOE Joint Genome Institute"/>
            <person name="Atanasova L."/>
            <person name="Chenthamara K."/>
            <person name="Zhang J."/>
            <person name="Grujic M."/>
            <person name="Henrissat B."/>
            <person name="Kuo A."/>
            <person name="Aerts A."/>
            <person name="Salamov A."/>
            <person name="Lipzen A."/>
            <person name="Labutti K."/>
            <person name="Barry K."/>
            <person name="Miao Y."/>
            <person name="Rahimi M.J."/>
            <person name="Shen Q."/>
            <person name="Grigoriev I.V."/>
            <person name="Kubicek C.P."/>
            <person name="Druzhinina I.S."/>
        </authorList>
    </citation>
    <scope>NUCLEOTIDE SEQUENCE [LARGE SCALE GENOMIC DNA]</scope>
    <source>
        <strain evidence="8">TUCIM 6016</strain>
    </source>
</reference>
<feature type="active site" description="Nucleophile" evidence="4">
    <location>
        <position position="209"/>
    </location>
</feature>
<dbReference type="SUPFAM" id="SSF53474">
    <property type="entry name" value="alpha/beta-Hydrolases"/>
    <property type="match status" value="1"/>
</dbReference>
<keyword evidence="5" id="KW-0732">Signal</keyword>
<dbReference type="GeneID" id="36604533"/>
<dbReference type="EMBL" id="KZ680222">
    <property type="protein sequence ID" value="PTB62745.1"/>
    <property type="molecule type" value="Genomic_DNA"/>
</dbReference>
<keyword evidence="2" id="KW-0058">Aromatic hydrocarbons catabolism</keyword>
<dbReference type="RefSeq" id="XP_024746065.1">
    <property type="nucleotide sequence ID" value="XM_024896415.1"/>
</dbReference>
<name>A0A2T4B096_9HYPO</name>
<feature type="domain" description="Epoxide hydrolase N-terminal" evidence="6">
    <location>
        <begin position="33"/>
        <end position="143"/>
    </location>
</feature>
<dbReference type="InterPro" id="IPR029058">
    <property type="entry name" value="AB_hydrolase_fold"/>
</dbReference>
<feature type="active site" description="Proton donor" evidence="4">
    <location>
        <position position="337"/>
    </location>
</feature>
<evidence type="ECO:0000256" key="1">
    <source>
        <dbReference type="ARBA" id="ARBA00010088"/>
    </source>
</evidence>
<dbReference type="GO" id="GO:0004301">
    <property type="term" value="F:epoxide hydrolase activity"/>
    <property type="evidence" value="ECO:0007669"/>
    <property type="project" value="TreeGrafter"/>
</dbReference>
<evidence type="ECO:0000313" key="8">
    <source>
        <dbReference type="Proteomes" id="UP000241546"/>
    </source>
</evidence>
<evidence type="ECO:0000256" key="5">
    <source>
        <dbReference type="SAM" id="SignalP"/>
    </source>
</evidence>
<dbReference type="InterPro" id="IPR010497">
    <property type="entry name" value="Epoxide_hydro_N"/>
</dbReference>
<keyword evidence="3 7" id="KW-0378">Hydrolase</keyword>
<dbReference type="PRINTS" id="PR00412">
    <property type="entry name" value="EPOXHYDRLASE"/>
</dbReference>
<organism evidence="7 8">
    <name type="scientific">Trichoderma citrinoviride</name>
    <dbReference type="NCBI Taxonomy" id="58853"/>
    <lineage>
        <taxon>Eukaryota</taxon>
        <taxon>Fungi</taxon>
        <taxon>Dikarya</taxon>
        <taxon>Ascomycota</taxon>
        <taxon>Pezizomycotina</taxon>
        <taxon>Sordariomycetes</taxon>
        <taxon>Hypocreomycetidae</taxon>
        <taxon>Hypocreales</taxon>
        <taxon>Hypocreaceae</taxon>
        <taxon>Trichoderma</taxon>
    </lineage>
</organism>
<dbReference type="AlphaFoldDB" id="A0A2T4B096"/>
<dbReference type="OrthoDB" id="6431331at2759"/>
<evidence type="ECO:0000259" key="6">
    <source>
        <dbReference type="Pfam" id="PF06441"/>
    </source>
</evidence>
<evidence type="ECO:0000256" key="3">
    <source>
        <dbReference type="ARBA" id="ARBA00022801"/>
    </source>
</evidence>
<evidence type="ECO:0000256" key="2">
    <source>
        <dbReference type="ARBA" id="ARBA00022797"/>
    </source>
</evidence>
<sequence length="427" mass="48270">MIFLYIAILFNIVWALNAFSIPNVNTTFSQVSKPFKLHVNRDFIEDTRQRVLRARSPAFIETTYEGPTMENFTNVQQYWVHRYNWSAVEESINKGRQFTIIVEPTIGNDTNAIPLHYVHHRSPREDAIPLLFIHGWPGSFLEVSNVINDLTHPPNKSVPAFHVVAPSIPGFGFSPAPQHPGFGPTHASHAFNELMQQLGYVKYVIQGGDFGGVILRFQAHLFPNNVVSALSNFWIIQPDQRDIRKLAEGVATPDEIAYIATLETYISQASGYRLIQETQPLTAAFAVSDSPLGNAMWIYALMAEVVDPAIKVWTPEEIITWSMMYYIQGPYAGMRFYREVAEDGALDGLDFGTLPLVEIPVAISQFPFDITYRLPLDWATRGGNVIKRNVHDHGGHFAAYEVPDLLLWDIREWFGDREVSGTKAFVD</sequence>